<dbReference type="PROSITE" id="PS50231">
    <property type="entry name" value="RICIN_B_LECTIN"/>
    <property type="match status" value="1"/>
</dbReference>
<evidence type="ECO:0000256" key="3">
    <source>
        <dbReference type="ARBA" id="ARBA00012662"/>
    </source>
</evidence>
<keyword evidence="6" id="KW-0326">Glycosidase</keyword>
<evidence type="ECO:0000256" key="4">
    <source>
        <dbReference type="ARBA" id="ARBA00022729"/>
    </source>
</evidence>
<gene>
    <name evidence="8" type="ORF">OG929_01795</name>
</gene>
<dbReference type="Pfam" id="PF14200">
    <property type="entry name" value="RicinB_lectin_2"/>
    <property type="match status" value="2"/>
</dbReference>
<comment type="function">
    <text evidence="1">Alpha-L-fucosidase is responsible for hydrolyzing the alpha-1,6-linked fucose joined to the reducing-end N-acetylglucosamine of the carbohydrate moieties of glycoproteins.</text>
</comment>
<dbReference type="Gene3D" id="3.20.20.80">
    <property type="entry name" value="Glycosidases"/>
    <property type="match status" value="1"/>
</dbReference>
<dbReference type="InterPro" id="IPR016286">
    <property type="entry name" value="FUC_metazoa-typ"/>
</dbReference>
<evidence type="ECO:0000256" key="2">
    <source>
        <dbReference type="ARBA" id="ARBA00007951"/>
    </source>
</evidence>
<feature type="domain" description="Ricin B lectin" evidence="7">
    <location>
        <begin position="470"/>
        <end position="604"/>
    </location>
</feature>
<dbReference type="InterPro" id="IPR019546">
    <property type="entry name" value="TAT_signal_bac_arc"/>
</dbReference>
<protein>
    <recommendedName>
        <fullName evidence="3">alpha-L-fucosidase</fullName>
        <ecNumber evidence="3">3.2.1.51</ecNumber>
    </recommendedName>
</protein>
<proteinExistence type="inferred from homology"/>
<dbReference type="InterPro" id="IPR017853">
    <property type="entry name" value="GH"/>
</dbReference>
<dbReference type="RefSeq" id="WP_329257596.1">
    <property type="nucleotide sequence ID" value="NZ_CP109011.1"/>
</dbReference>
<dbReference type="InterPro" id="IPR035992">
    <property type="entry name" value="Ricin_B-like_lectins"/>
</dbReference>
<dbReference type="Proteomes" id="UP001432168">
    <property type="component" value="Chromosome"/>
</dbReference>
<dbReference type="SMART" id="SM00812">
    <property type="entry name" value="Alpha_L_fucos"/>
    <property type="match status" value="1"/>
</dbReference>
<dbReference type="PANTHER" id="PTHR10030">
    <property type="entry name" value="ALPHA-L-FUCOSIDASE"/>
    <property type="match status" value="1"/>
</dbReference>
<dbReference type="NCBIfam" id="TIGR01409">
    <property type="entry name" value="TAT_signal_seq"/>
    <property type="match status" value="1"/>
</dbReference>
<name>A0ABZ1WN73_9ACTN</name>
<dbReference type="EMBL" id="CP109011">
    <property type="protein sequence ID" value="WUT41067.1"/>
    <property type="molecule type" value="Genomic_DNA"/>
</dbReference>
<dbReference type="Gene3D" id="2.60.40.1180">
    <property type="entry name" value="Golgi alpha-mannosidase II"/>
    <property type="match status" value="1"/>
</dbReference>
<dbReference type="InterPro" id="IPR013780">
    <property type="entry name" value="Glyco_hydro_b"/>
</dbReference>
<keyword evidence="9" id="KW-1185">Reference proteome</keyword>
<dbReference type="Pfam" id="PF01120">
    <property type="entry name" value="Alpha_L_fucos"/>
    <property type="match status" value="1"/>
</dbReference>
<accession>A0ABZ1WN73</accession>
<evidence type="ECO:0000259" key="7">
    <source>
        <dbReference type="SMART" id="SM00458"/>
    </source>
</evidence>
<dbReference type="InterPro" id="IPR057739">
    <property type="entry name" value="Glyco_hydro_29_N"/>
</dbReference>
<evidence type="ECO:0000256" key="5">
    <source>
        <dbReference type="ARBA" id="ARBA00022801"/>
    </source>
</evidence>
<dbReference type="InterPro" id="IPR006311">
    <property type="entry name" value="TAT_signal"/>
</dbReference>
<dbReference type="InterPro" id="IPR000772">
    <property type="entry name" value="Ricin_B_lectin"/>
</dbReference>
<evidence type="ECO:0000313" key="8">
    <source>
        <dbReference type="EMBL" id="WUT41067.1"/>
    </source>
</evidence>
<dbReference type="SUPFAM" id="SSF51445">
    <property type="entry name" value="(Trans)glycosidases"/>
    <property type="match status" value="1"/>
</dbReference>
<dbReference type="EC" id="3.2.1.51" evidence="3"/>
<reference evidence="8" key="1">
    <citation type="submission" date="2022-10" db="EMBL/GenBank/DDBJ databases">
        <title>The complete genomes of actinobacterial strains from the NBC collection.</title>
        <authorList>
            <person name="Joergensen T.S."/>
            <person name="Alvarez Arevalo M."/>
            <person name="Sterndorff E.B."/>
            <person name="Faurdal D."/>
            <person name="Vuksanovic O."/>
            <person name="Mourched A.-S."/>
            <person name="Charusanti P."/>
            <person name="Shaw S."/>
            <person name="Blin K."/>
            <person name="Weber T."/>
        </authorList>
    </citation>
    <scope>NUCLEOTIDE SEQUENCE</scope>
    <source>
        <strain evidence="8">NBC_00686</strain>
    </source>
</reference>
<dbReference type="SUPFAM" id="SSF50370">
    <property type="entry name" value="Ricin B-like lectins"/>
    <property type="match status" value="1"/>
</dbReference>
<sequence>MSSASLSRRSLIKAAALAGGTVAFGLPQALWASPAEAYSVASKMDWWYQARFGMFIHFGSYSHLGRGEWAFSVENWTKADYQNQVTKGFNPTGFNANTIADLAKNAGMKYIVITAKHHEGYAMWDSNVGSFTDATGSKLYNLHDYNGFQADLLAQLKTACESRGIKFGLYYSILDWTHPSQTCDSARGFSTMSSLTARSNYITDMKAQLQELLDRYDPALLWFDGDWCANPSSPTLADWWTKPDGEDLYAWLMARKPGLVVNERVKRDFGLGDYSVAEFGIPDSPQDRPWEVCATMNGAWGYNAGKENQYRSAQTIIQEMVTVVSRDGNYLLNIGPDGGFNSDGSANDGHVTPGATNVLNGLASWMSTYSDSIHGTSGSPFANEPSWGKVTKKNGKLFAHVLNWPTGGTLQIPAVYNTINRVYLMNNPSVSLNYSVSGGQINVSVPSTAPNAIDSVVCVEVNGIPAVLAGGVYRLVCAQSGKALDNGNTGGEGSEMIQWTVNGGTPQQWTVTDVGHGYYKLVCVRSGKALDDNNSTSDNAVMVQKTDNGSHQQQWAVTALGGGAFRLINRHSGKALDNSNNTGDQVKTIQWTPNGGSPQQWTLTKVG</sequence>
<keyword evidence="5" id="KW-0378">Hydrolase</keyword>
<evidence type="ECO:0000256" key="6">
    <source>
        <dbReference type="ARBA" id="ARBA00023295"/>
    </source>
</evidence>
<comment type="similarity">
    <text evidence="2">Belongs to the glycosyl hydrolase 29 family.</text>
</comment>
<dbReference type="PANTHER" id="PTHR10030:SF37">
    <property type="entry name" value="ALPHA-L-FUCOSIDASE-RELATED"/>
    <property type="match status" value="1"/>
</dbReference>
<dbReference type="Gene3D" id="2.80.10.50">
    <property type="match status" value="1"/>
</dbReference>
<dbReference type="SMART" id="SM00458">
    <property type="entry name" value="RICIN"/>
    <property type="match status" value="1"/>
</dbReference>
<dbReference type="PRINTS" id="PR00741">
    <property type="entry name" value="GLHYDRLASE29"/>
</dbReference>
<organism evidence="8 9">
    <name type="scientific">Streptomyces pseudovenezuelae</name>
    <dbReference type="NCBI Taxonomy" id="67350"/>
    <lineage>
        <taxon>Bacteria</taxon>
        <taxon>Bacillati</taxon>
        <taxon>Actinomycetota</taxon>
        <taxon>Actinomycetes</taxon>
        <taxon>Kitasatosporales</taxon>
        <taxon>Streptomycetaceae</taxon>
        <taxon>Streptomyces</taxon>
        <taxon>Streptomyces aurantiacus group</taxon>
    </lineage>
</organism>
<keyword evidence="4" id="KW-0732">Signal</keyword>
<dbReference type="PROSITE" id="PS51318">
    <property type="entry name" value="TAT"/>
    <property type="match status" value="1"/>
</dbReference>
<dbReference type="InterPro" id="IPR000933">
    <property type="entry name" value="Glyco_hydro_29"/>
</dbReference>
<evidence type="ECO:0000256" key="1">
    <source>
        <dbReference type="ARBA" id="ARBA00004071"/>
    </source>
</evidence>
<evidence type="ECO:0000313" key="9">
    <source>
        <dbReference type="Proteomes" id="UP001432168"/>
    </source>
</evidence>